<dbReference type="HOGENOM" id="CLU_085473_0_0_1"/>
<dbReference type="Pfam" id="PF06094">
    <property type="entry name" value="GGACT"/>
    <property type="match status" value="1"/>
</dbReference>
<comment type="similarity">
    <text evidence="1">Belongs to the gamma-glutamylcyclotransferase family.</text>
</comment>
<dbReference type="CDD" id="cd06661">
    <property type="entry name" value="GGCT_like"/>
    <property type="match status" value="1"/>
</dbReference>
<gene>
    <name evidence="6" type="ORF">VDBG_06931</name>
</gene>
<dbReference type="OMA" id="YETEAYT"/>
<dbReference type="eggNOG" id="ENOG502S2U6">
    <property type="taxonomic scope" value="Eukaryota"/>
</dbReference>
<protein>
    <recommendedName>
        <fullName evidence="3">Putative gamma-glutamylcyclotransferase</fullName>
    </recommendedName>
</protein>
<keyword evidence="2" id="KW-0808">Transferase</keyword>
<evidence type="ECO:0000256" key="4">
    <source>
        <dbReference type="SAM" id="MobiDB-lite"/>
    </source>
</evidence>
<feature type="compositionally biased region" description="Polar residues" evidence="4">
    <location>
        <begin position="24"/>
        <end position="33"/>
    </location>
</feature>
<dbReference type="InterPro" id="IPR013024">
    <property type="entry name" value="GGCT-like"/>
</dbReference>
<dbReference type="OrthoDB" id="3262926at2759"/>
<evidence type="ECO:0000256" key="3">
    <source>
        <dbReference type="ARBA" id="ARBA00030602"/>
    </source>
</evidence>
<reference evidence="7" key="1">
    <citation type="journal article" date="2011" name="PLoS Pathog.">
        <title>Comparative genomics yields insights into niche adaptation of plant vascular wilt pathogens.</title>
        <authorList>
            <person name="Klosterman S.J."/>
            <person name="Subbarao K.V."/>
            <person name="Kang S."/>
            <person name="Veronese P."/>
            <person name="Gold S.E."/>
            <person name="Thomma B.P.H.J."/>
            <person name="Chen Z."/>
            <person name="Henrissat B."/>
            <person name="Lee Y.-H."/>
            <person name="Park J."/>
            <person name="Garcia-Pedrajas M.D."/>
            <person name="Barbara D.J."/>
            <person name="Anchieta A."/>
            <person name="de Jonge R."/>
            <person name="Santhanam P."/>
            <person name="Maruthachalam K."/>
            <person name="Atallah Z."/>
            <person name="Amyotte S.G."/>
            <person name="Paz Z."/>
            <person name="Inderbitzin P."/>
            <person name="Hayes R.J."/>
            <person name="Heiman D.I."/>
            <person name="Young S."/>
            <person name="Zeng Q."/>
            <person name="Engels R."/>
            <person name="Galagan J."/>
            <person name="Cuomo C.A."/>
            <person name="Dobinson K.F."/>
            <person name="Ma L.-J."/>
        </authorList>
    </citation>
    <scope>NUCLEOTIDE SEQUENCE [LARGE SCALE GENOMIC DNA]</scope>
    <source>
        <strain evidence="7">VaMs.102 / ATCC MYA-4576 / FGSC 10136</strain>
    </source>
</reference>
<dbReference type="InterPro" id="IPR036568">
    <property type="entry name" value="GGCT-like_sf"/>
</dbReference>
<dbReference type="RefSeq" id="XP_003003369.1">
    <property type="nucleotide sequence ID" value="XM_003003323.1"/>
</dbReference>
<dbReference type="Gene3D" id="3.10.490.10">
    <property type="entry name" value="Gamma-glutamyl cyclotransferase-like"/>
    <property type="match status" value="1"/>
</dbReference>
<evidence type="ECO:0000256" key="2">
    <source>
        <dbReference type="ARBA" id="ARBA00022679"/>
    </source>
</evidence>
<organism evidence="7">
    <name type="scientific">Verticillium alfalfae (strain VaMs.102 / ATCC MYA-4576 / FGSC 10136)</name>
    <name type="common">Verticillium wilt of alfalfa</name>
    <name type="synonym">Verticillium albo-atrum</name>
    <dbReference type="NCBI Taxonomy" id="526221"/>
    <lineage>
        <taxon>Eukaryota</taxon>
        <taxon>Fungi</taxon>
        <taxon>Dikarya</taxon>
        <taxon>Ascomycota</taxon>
        <taxon>Pezizomycotina</taxon>
        <taxon>Sordariomycetes</taxon>
        <taxon>Hypocreomycetidae</taxon>
        <taxon>Glomerellales</taxon>
        <taxon>Plectosphaerellaceae</taxon>
        <taxon>Verticillium</taxon>
    </lineage>
</organism>
<feature type="domain" description="Gamma-glutamylcyclotransferase AIG2-like" evidence="5">
    <location>
        <begin position="79"/>
        <end position="189"/>
    </location>
</feature>
<evidence type="ECO:0000313" key="6">
    <source>
        <dbReference type="EMBL" id="EEY20821.1"/>
    </source>
</evidence>
<evidence type="ECO:0000259" key="5">
    <source>
        <dbReference type="Pfam" id="PF06094"/>
    </source>
</evidence>
<proteinExistence type="inferred from homology"/>
<feature type="compositionally biased region" description="Basic and acidic residues" evidence="4">
    <location>
        <begin position="35"/>
        <end position="46"/>
    </location>
</feature>
<dbReference type="KEGG" id="val:VDBG_06931"/>
<dbReference type="InterPro" id="IPR009288">
    <property type="entry name" value="AIG2-like_dom"/>
</dbReference>
<dbReference type="EMBL" id="DS985221">
    <property type="protein sequence ID" value="EEY20821.1"/>
    <property type="molecule type" value="Genomic_DNA"/>
</dbReference>
<keyword evidence="7" id="KW-1185">Reference proteome</keyword>
<sequence length="214" mass="23660">MSDLHGADASARGSGPARAIGDELSTTCPTASTPRLREPQEPHTDPGDSASGKLPRQLTDYTSRVTDSNLETPSFPFHVFLYGPLMDTDVLQAVVGIARRPTLHSGYIQGWRVRMYDTHPAIVPQTTLGQGGDDVVAGVVWECRSPKQLARLREYETEAYTLCSCEVILEGERTALKNSKVFCWAGHSDSEELTDGWFDLGWYREHMKPAFVCD</sequence>
<dbReference type="PANTHER" id="PTHR31544">
    <property type="entry name" value="AIG2-LIKE PROTEIN D"/>
    <property type="match status" value="1"/>
</dbReference>
<accession>C9SPV6</accession>
<name>C9SPV6_VERA1</name>
<dbReference type="AlphaFoldDB" id="C9SPV6"/>
<dbReference type="SUPFAM" id="SSF110857">
    <property type="entry name" value="Gamma-glutamyl cyclotransferase-like"/>
    <property type="match status" value="1"/>
</dbReference>
<dbReference type="Proteomes" id="UP000008698">
    <property type="component" value="Unassembled WGS sequence"/>
</dbReference>
<dbReference type="InterPro" id="IPR045038">
    <property type="entry name" value="AIG2-like"/>
</dbReference>
<dbReference type="PANTHER" id="PTHR31544:SF4">
    <property type="entry name" value="GAMMA-GLUTAMYLCYCLOTRANSFERASE-RELATED"/>
    <property type="match status" value="1"/>
</dbReference>
<evidence type="ECO:0000313" key="7">
    <source>
        <dbReference type="Proteomes" id="UP000008698"/>
    </source>
</evidence>
<feature type="region of interest" description="Disordered" evidence="4">
    <location>
        <begin position="1"/>
        <end position="56"/>
    </location>
</feature>
<dbReference type="GeneID" id="9537582"/>
<evidence type="ECO:0000256" key="1">
    <source>
        <dbReference type="ARBA" id="ARBA00008861"/>
    </source>
</evidence>